<dbReference type="KEGG" id="pye:A6J80_17680"/>
<keyword evidence="5" id="KW-1185">Reference proteome</keyword>
<dbReference type="CDD" id="cd04301">
    <property type="entry name" value="NAT_SF"/>
    <property type="match status" value="1"/>
</dbReference>
<dbReference type="PROSITE" id="PS51186">
    <property type="entry name" value="GNAT"/>
    <property type="match status" value="1"/>
</dbReference>
<dbReference type="STRING" id="147645.A6J80_17680"/>
<evidence type="ECO:0000256" key="2">
    <source>
        <dbReference type="ARBA" id="ARBA00023315"/>
    </source>
</evidence>
<dbReference type="Gene3D" id="3.40.630.30">
    <property type="match status" value="1"/>
</dbReference>
<evidence type="ECO:0000256" key="1">
    <source>
        <dbReference type="ARBA" id="ARBA00022679"/>
    </source>
</evidence>
<evidence type="ECO:0000313" key="4">
    <source>
        <dbReference type="EMBL" id="ARC37940.1"/>
    </source>
</evidence>
<keyword evidence="1" id="KW-0808">Transferase</keyword>
<accession>A0A1V0GVX2</accession>
<gene>
    <name evidence="4" type="ORF">A6J80_17680</name>
</gene>
<dbReference type="SUPFAM" id="SSF55729">
    <property type="entry name" value="Acyl-CoA N-acyltransferases (Nat)"/>
    <property type="match status" value="1"/>
</dbReference>
<keyword evidence="2" id="KW-0012">Acyltransferase</keyword>
<organism evidence="4 5">
    <name type="scientific">Paracoccus yeei</name>
    <dbReference type="NCBI Taxonomy" id="147645"/>
    <lineage>
        <taxon>Bacteria</taxon>
        <taxon>Pseudomonadati</taxon>
        <taxon>Pseudomonadota</taxon>
        <taxon>Alphaproteobacteria</taxon>
        <taxon>Rhodobacterales</taxon>
        <taxon>Paracoccaceae</taxon>
        <taxon>Paracoccus</taxon>
    </lineage>
</organism>
<dbReference type="PANTHER" id="PTHR43072:SF23">
    <property type="entry name" value="UPF0039 PROTEIN C11D3.02C"/>
    <property type="match status" value="1"/>
</dbReference>
<dbReference type="RefSeq" id="WP_080622397.1">
    <property type="nucleotide sequence ID" value="NZ_CAWMZI010000001.1"/>
</dbReference>
<proteinExistence type="predicted"/>
<dbReference type="EMBL" id="CP020442">
    <property type="protein sequence ID" value="ARC37940.1"/>
    <property type="molecule type" value="Genomic_DNA"/>
</dbReference>
<dbReference type="AlphaFoldDB" id="A0A1V0GVX2"/>
<evidence type="ECO:0000259" key="3">
    <source>
        <dbReference type="PROSITE" id="PS51186"/>
    </source>
</evidence>
<evidence type="ECO:0000313" key="5">
    <source>
        <dbReference type="Proteomes" id="UP000191257"/>
    </source>
</evidence>
<dbReference type="InterPro" id="IPR000182">
    <property type="entry name" value="GNAT_dom"/>
</dbReference>
<dbReference type="PANTHER" id="PTHR43072">
    <property type="entry name" value="N-ACETYLTRANSFERASE"/>
    <property type="match status" value="1"/>
</dbReference>
<protein>
    <submittedName>
        <fullName evidence="4">N-acetyltransferase</fullName>
    </submittedName>
</protein>
<dbReference type="Proteomes" id="UP000191257">
    <property type="component" value="Chromosome"/>
</dbReference>
<dbReference type="Pfam" id="PF13420">
    <property type="entry name" value="Acetyltransf_4"/>
    <property type="match status" value="1"/>
</dbReference>
<sequence>MTIRSVTDADLPGIMAFWNPLIRDTAVTFSSEEKTVPSLQRMIAERQAAGRAFLVAEAAGRPVGLATYDRFRASNGYAHTMEHTIILSPDAQGRGLGRALMAAIEDHARRAGAHSMIAAVSAENRAGEAFHRALGYALVGRLPDAGRKFGRWMDLLLLQKIL</sequence>
<reference evidence="4" key="1">
    <citation type="submission" date="2017-12" db="EMBL/GenBank/DDBJ databases">
        <title>FDA dAtabase for Regulatory Grade micrObial Sequences (FDA-ARGOS): Supporting development and validation of Infectious Disease Dx tests.</title>
        <authorList>
            <person name="Campos J."/>
            <person name="Goldberg B."/>
            <person name="Tallon L."/>
            <person name="Sadzewicz L."/>
            <person name="Sengamalay N."/>
            <person name="Ott S."/>
            <person name="Godinez A."/>
            <person name="Nagaraj S."/>
            <person name="Vyas G."/>
            <person name="Aluvathingal J."/>
            <person name="Nadendla S."/>
            <person name="Geyer C."/>
            <person name="Nandy P."/>
            <person name="Hobson J."/>
            <person name="Sichtig H."/>
        </authorList>
    </citation>
    <scope>NUCLEOTIDE SEQUENCE</scope>
    <source>
        <strain evidence="4">FDAARGOS_252</strain>
    </source>
</reference>
<name>A0A1V0GVX2_9RHOB</name>
<feature type="domain" description="N-acetyltransferase" evidence="3">
    <location>
        <begin position="1"/>
        <end position="158"/>
    </location>
</feature>
<dbReference type="eggNOG" id="COG1247">
    <property type="taxonomic scope" value="Bacteria"/>
</dbReference>
<dbReference type="InterPro" id="IPR016181">
    <property type="entry name" value="Acyl_CoA_acyltransferase"/>
</dbReference>
<dbReference type="GO" id="GO:0016747">
    <property type="term" value="F:acyltransferase activity, transferring groups other than amino-acyl groups"/>
    <property type="evidence" value="ECO:0007669"/>
    <property type="project" value="InterPro"/>
</dbReference>